<evidence type="ECO:0000259" key="4">
    <source>
        <dbReference type="PROSITE" id="PS51063"/>
    </source>
</evidence>
<dbReference type="EMBL" id="MDDS01000003">
    <property type="protein sequence ID" value="ODP39781.1"/>
    <property type="molecule type" value="Genomic_DNA"/>
</dbReference>
<evidence type="ECO:0000256" key="2">
    <source>
        <dbReference type="ARBA" id="ARBA00023125"/>
    </source>
</evidence>
<protein>
    <recommendedName>
        <fullName evidence="4">HTH crp-type domain-containing protein</fullName>
    </recommendedName>
</protein>
<organism evidence="5 6">
    <name type="scientific">Sphingomonas turrisvirgatae</name>
    <dbReference type="NCBI Taxonomy" id="1888892"/>
    <lineage>
        <taxon>Bacteria</taxon>
        <taxon>Pseudomonadati</taxon>
        <taxon>Pseudomonadota</taxon>
        <taxon>Alphaproteobacteria</taxon>
        <taxon>Sphingomonadales</taxon>
        <taxon>Sphingomonadaceae</taxon>
        <taxon>Sphingomonas</taxon>
    </lineage>
</organism>
<dbReference type="STRING" id="1888892.BFL28_08945"/>
<name>A0A1E3M1G3_9SPHN</name>
<dbReference type="InterPro" id="IPR036390">
    <property type="entry name" value="WH_DNA-bd_sf"/>
</dbReference>
<dbReference type="Gene3D" id="1.10.10.10">
    <property type="entry name" value="Winged helix-like DNA-binding domain superfamily/Winged helix DNA-binding domain"/>
    <property type="match status" value="1"/>
</dbReference>
<dbReference type="Proteomes" id="UP000094487">
    <property type="component" value="Unassembled WGS sequence"/>
</dbReference>
<comment type="caution">
    <text evidence="5">The sequence shown here is derived from an EMBL/GenBank/DDBJ whole genome shotgun (WGS) entry which is preliminary data.</text>
</comment>
<dbReference type="Gene3D" id="2.60.120.10">
    <property type="entry name" value="Jelly Rolls"/>
    <property type="match status" value="1"/>
</dbReference>
<dbReference type="GO" id="GO:0003677">
    <property type="term" value="F:DNA binding"/>
    <property type="evidence" value="ECO:0007669"/>
    <property type="project" value="UniProtKB-KW"/>
</dbReference>
<evidence type="ECO:0000313" key="5">
    <source>
        <dbReference type="EMBL" id="ODP39781.1"/>
    </source>
</evidence>
<dbReference type="InterPro" id="IPR012318">
    <property type="entry name" value="HTH_CRP"/>
</dbReference>
<dbReference type="RefSeq" id="WP_069318737.1">
    <property type="nucleotide sequence ID" value="NZ_MDDS01000003.1"/>
</dbReference>
<dbReference type="InterPro" id="IPR014710">
    <property type="entry name" value="RmlC-like_jellyroll"/>
</dbReference>
<dbReference type="SUPFAM" id="SSF51206">
    <property type="entry name" value="cAMP-binding domain-like"/>
    <property type="match status" value="1"/>
</dbReference>
<dbReference type="InterPro" id="IPR000595">
    <property type="entry name" value="cNMP-bd_dom"/>
</dbReference>
<feature type="domain" description="HTH crp-type" evidence="4">
    <location>
        <begin position="146"/>
        <end position="220"/>
    </location>
</feature>
<dbReference type="AlphaFoldDB" id="A0A1E3M1G3"/>
<sequence>MQKNYPDHRLSDFACLADDDFQRMRSLGSGPIELPRNAVLRAESSTDRSMYLLVDGWVLSSMLLRNGERQILKLHLPGDWLGTSSMAVERAVDTLTALTPVTVRKVPLETLGQLMASSPRLMAFTMLTSQKERIALMDRLATVGRSTAIARLASFLLDLNLRLERVGQAQEGRFELRITQEQLGDMLGLTAVHVNRMVREMERRGLIERNGMTVRLADMAGLNAIAALPPRKTAADTAWIGLD</sequence>
<dbReference type="SMART" id="SM00419">
    <property type="entry name" value="HTH_CRP"/>
    <property type="match status" value="1"/>
</dbReference>
<keyword evidence="6" id="KW-1185">Reference proteome</keyword>
<keyword evidence="3" id="KW-0804">Transcription</keyword>
<reference evidence="5 6" key="1">
    <citation type="submission" date="2016-08" db="EMBL/GenBank/DDBJ databases">
        <title>Draft genome of the agarase producing Sphingomonas sp. MCT13.</title>
        <authorList>
            <person name="D'Andrea M.M."/>
            <person name="Rossolini G.M."/>
            <person name="Thaller M.C."/>
        </authorList>
    </citation>
    <scope>NUCLEOTIDE SEQUENCE [LARGE SCALE GENOMIC DNA]</scope>
    <source>
        <strain evidence="5 6">MCT13</strain>
    </source>
</reference>
<accession>A0A1E3M1G3</accession>
<dbReference type="SUPFAM" id="SSF46785">
    <property type="entry name" value="Winged helix' DNA-binding domain"/>
    <property type="match status" value="1"/>
</dbReference>
<evidence type="ECO:0000256" key="1">
    <source>
        <dbReference type="ARBA" id="ARBA00023015"/>
    </source>
</evidence>
<dbReference type="Pfam" id="PF00027">
    <property type="entry name" value="cNMP_binding"/>
    <property type="match status" value="1"/>
</dbReference>
<dbReference type="SMART" id="SM00100">
    <property type="entry name" value="cNMP"/>
    <property type="match status" value="1"/>
</dbReference>
<dbReference type="Pfam" id="PF13545">
    <property type="entry name" value="HTH_Crp_2"/>
    <property type="match status" value="1"/>
</dbReference>
<keyword evidence="2" id="KW-0238">DNA-binding</keyword>
<dbReference type="InterPro" id="IPR018490">
    <property type="entry name" value="cNMP-bd_dom_sf"/>
</dbReference>
<evidence type="ECO:0000313" key="6">
    <source>
        <dbReference type="Proteomes" id="UP000094487"/>
    </source>
</evidence>
<dbReference type="CDD" id="cd00038">
    <property type="entry name" value="CAP_ED"/>
    <property type="match status" value="1"/>
</dbReference>
<dbReference type="GO" id="GO:0006355">
    <property type="term" value="P:regulation of DNA-templated transcription"/>
    <property type="evidence" value="ECO:0007669"/>
    <property type="project" value="InterPro"/>
</dbReference>
<proteinExistence type="predicted"/>
<evidence type="ECO:0000256" key="3">
    <source>
        <dbReference type="ARBA" id="ARBA00023163"/>
    </source>
</evidence>
<dbReference type="InterPro" id="IPR036388">
    <property type="entry name" value="WH-like_DNA-bd_sf"/>
</dbReference>
<gene>
    <name evidence="5" type="ORF">BFL28_08945</name>
</gene>
<keyword evidence="1" id="KW-0805">Transcription regulation</keyword>
<dbReference type="PROSITE" id="PS51063">
    <property type="entry name" value="HTH_CRP_2"/>
    <property type="match status" value="1"/>
</dbReference>